<dbReference type="PROSITE" id="PS50110">
    <property type="entry name" value="RESPONSE_REGULATORY"/>
    <property type="match status" value="1"/>
</dbReference>
<dbReference type="Proteomes" id="UP000627838">
    <property type="component" value="Unassembled WGS sequence"/>
</dbReference>
<dbReference type="InterPro" id="IPR039420">
    <property type="entry name" value="WalR-like"/>
</dbReference>
<dbReference type="RefSeq" id="WP_192758461.1">
    <property type="nucleotide sequence ID" value="NZ_JADBDZ010000001.1"/>
</dbReference>
<dbReference type="CDD" id="cd06170">
    <property type="entry name" value="LuxR_C_like"/>
    <property type="match status" value="1"/>
</dbReference>
<evidence type="ECO:0000256" key="2">
    <source>
        <dbReference type="ARBA" id="ARBA00023015"/>
    </source>
</evidence>
<dbReference type="InterPro" id="IPR011006">
    <property type="entry name" value="CheY-like_superfamily"/>
</dbReference>
<keyword evidence="1 5" id="KW-0597">Phosphoprotein</keyword>
<name>A0ABR9JM43_9ACTN</name>
<keyword evidence="4" id="KW-0804">Transcription</keyword>
<feature type="domain" description="Response regulatory" evidence="7">
    <location>
        <begin position="4"/>
        <end position="119"/>
    </location>
</feature>
<feature type="domain" description="HTH luxR-type" evidence="6">
    <location>
        <begin position="147"/>
        <end position="212"/>
    </location>
</feature>
<feature type="modified residue" description="4-aspartylphosphate" evidence="5">
    <location>
        <position position="55"/>
    </location>
</feature>
<dbReference type="SMART" id="SM00448">
    <property type="entry name" value="REC"/>
    <property type="match status" value="1"/>
</dbReference>
<dbReference type="CDD" id="cd17535">
    <property type="entry name" value="REC_NarL-like"/>
    <property type="match status" value="1"/>
</dbReference>
<dbReference type="SUPFAM" id="SSF52172">
    <property type="entry name" value="CheY-like"/>
    <property type="match status" value="1"/>
</dbReference>
<evidence type="ECO:0000313" key="9">
    <source>
        <dbReference type="Proteomes" id="UP000627838"/>
    </source>
</evidence>
<dbReference type="InterPro" id="IPR000792">
    <property type="entry name" value="Tscrpt_reg_LuxR_C"/>
</dbReference>
<sequence length="215" mass="23090">MTVRVLVADDQALLRGSFRALLDTAPGLTVVGEAADGAEAVRAARELRPDVVLMDVRMPGTDGIEATRRIRGESEVRVLILTMFDLDAYVFAALRAGASGFLLKDVPPADLLAAVHVVASGEGLLAPTVTRRLIEEFARRPEPGRAPARRLDGVTGREREVLTLVGRGLSNGEIAEHLHLSLATVKTYVGRLLAKLQARDRAQLVIVAYETGLVP</sequence>
<dbReference type="PROSITE" id="PS00622">
    <property type="entry name" value="HTH_LUXR_1"/>
    <property type="match status" value="1"/>
</dbReference>
<evidence type="ECO:0000256" key="3">
    <source>
        <dbReference type="ARBA" id="ARBA00023125"/>
    </source>
</evidence>
<protein>
    <submittedName>
        <fullName evidence="8">DNA-binding NarL/FixJ family response regulator</fullName>
    </submittedName>
</protein>
<evidence type="ECO:0000259" key="6">
    <source>
        <dbReference type="PROSITE" id="PS50043"/>
    </source>
</evidence>
<comment type="caution">
    <text evidence="8">The sequence shown here is derived from an EMBL/GenBank/DDBJ whole genome shotgun (WGS) entry which is preliminary data.</text>
</comment>
<evidence type="ECO:0000256" key="1">
    <source>
        <dbReference type="ARBA" id="ARBA00022553"/>
    </source>
</evidence>
<dbReference type="PRINTS" id="PR00038">
    <property type="entry name" value="HTHLUXR"/>
</dbReference>
<dbReference type="PANTHER" id="PTHR43214:SF24">
    <property type="entry name" value="TRANSCRIPTIONAL REGULATORY PROTEIN NARL-RELATED"/>
    <property type="match status" value="1"/>
</dbReference>
<keyword evidence="2" id="KW-0805">Transcription regulation</keyword>
<dbReference type="InterPro" id="IPR058245">
    <property type="entry name" value="NreC/VraR/RcsB-like_REC"/>
</dbReference>
<dbReference type="GO" id="GO:0003677">
    <property type="term" value="F:DNA binding"/>
    <property type="evidence" value="ECO:0007669"/>
    <property type="project" value="UniProtKB-KW"/>
</dbReference>
<dbReference type="SMART" id="SM00421">
    <property type="entry name" value="HTH_LUXR"/>
    <property type="match status" value="1"/>
</dbReference>
<evidence type="ECO:0000313" key="8">
    <source>
        <dbReference type="EMBL" id="MBE1531636.1"/>
    </source>
</evidence>
<dbReference type="InterPro" id="IPR016032">
    <property type="entry name" value="Sig_transdc_resp-reg_C-effctor"/>
</dbReference>
<proteinExistence type="predicted"/>
<keyword evidence="3 8" id="KW-0238">DNA-binding</keyword>
<keyword evidence="9" id="KW-1185">Reference proteome</keyword>
<dbReference type="Pfam" id="PF00196">
    <property type="entry name" value="GerE"/>
    <property type="match status" value="1"/>
</dbReference>
<dbReference type="PANTHER" id="PTHR43214">
    <property type="entry name" value="TWO-COMPONENT RESPONSE REGULATOR"/>
    <property type="match status" value="1"/>
</dbReference>
<dbReference type="Pfam" id="PF00072">
    <property type="entry name" value="Response_reg"/>
    <property type="match status" value="1"/>
</dbReference>
<dbReference type="PROSITE" id="PS50043">
    <property type="entry name" value="HTH_LUXR_2"/>
    <property type="match status" value="1"/>
</dbReference>
<accession>A0ABR9JM43</accession>
<evidence type="ECO:0000259" key="7">
    <source>
        <dbReference type="PROSITE" id="PS50110"/>
    </source>
</evidence>
<dbReference type="SUPFAM" id="SSF46894">
    <property type="entry name" value="C-terminal effector domain of the bipartite response regulators"/>
    <property type="match status" value="1"/>
</dbReference>
<evidence type="ECO:0000256" key="5">
    <source>
        <dbReference type="PROSITE-ProRule" id="PRU00169"/>
    </source>
</evidence>
<gene>
    <name evidence="8" type="ORF">H4W34_001469</name>
</gene>
<dbReference type="Gene3D" id="3.40.50.2300">
    <property type="match status" value="1"/>
</dbReference>
<organism evidence="8 9">
    <name type="scientific">Actinomadura algeriensis</name>
    <dbReference type="NCBI Taxonomy" id="1679523"/>
    <lineage>
        <taxon>Bacteria</taxon>
        <taxon>Bacillati</taxon>
        <taxon>Actinomycetota</taxon>
        <taxon>Actinomycetes</taxon>
        <taxon>Streptosporangiales</taxon>
        <taxon>Thermomonosporaceae</taxon>
        <taxon>Actinomadura</taxon>
    </lineage>
</organism>
<dbReference type="InterPro" id="IPR001789">
    <property type="entry name" value="Sig_transdc_resp-reg_receiver"/>
</dbReference>
<reference evidence="8 9" key="1">
    <citation type="submission" date="2020-10" db="EMBL/GenBank/DDBJ databases">
        <title>Sequencing the genomes of 1000 actinobacteria strains.</title>
        <authorList>
            <person name="Klenk H.-P."/>
        </authorList>
    </citation>
    <scope>NUCLEOTIDE SEQUENCE [LARGE SCALE GENOMIC DNA]</scope>
    <source>
        <strain evidence="8 9">DSM 46744</strain>
    </source>
</reference>
<dbReference type="EMBL" id="JADBDZ010000001">
    <property type="protein sequence ID" value="MBE1531636.1"/>
    <property type="molecule type" value="Genomic_DNA"/>
</dbReference>
<evidence type="ECO:0000256" key="4">
    <source>
        <dbReference type="ARBA" id="ARBA00023163"/>
    </source>
</evidence>